<name>A0ACC0BKT6_CATRO</name>
<evidence type="ECO:0000313" key="2">
    <source>
        <dbReference type="Proteomes" id="UP001060085"/>
    </source>
</evidence>
<accession>A0ACC0BKT6</accession>
<dbReference type="Proteomes" id="UP001060085">
    <property type="component" value="Linkage Group LG03"/>
</dbReference>
<organism evidence="1 2">
    <name type="scientific">Catharanthus roseus</name>
    <name type="common">Madagascar periwinkle</name>
    <name type="synonym">Vinca rosea</name>
    <dbReference type="NCBI Taxonomy" id="4058"/>
    <lineage>
        <taxon>Eukaryota</taxon>
        <taxon>Viridiplantae</taxon>
        <taxon>Streptophyta</taxon>
        <taxon>Embryophyta</taxon>
        <taxon>Tracheophyta</taxon>
        <taxon>Spermatophyta</taxon>
        <taxon>Magnoliopsida</taxon>
        <taxon>eudicotyledons</taxon>
        <taxon>Gunneridae</taxon>
        <taxon>Pentapetalae</taxon>
        <taxon>asterids</taxon>
        <taxon>lamiids</taxon>
        <taxon>Gentianales</taxon>
        <taxon>Apocynaceae</taxon>
        <taxon>Rauvolfioideae</taxon>
        <taxon>Vinceae</taxon>
        <taxon>Catharanthinae</taxon>
        <taxon>Catharanthus</taxon>
    </lineage>
</organism>
<reference evidence="2" key="1">
    <citation type="journal article" date="2023" name="Nat. Plants">
        <title>Single-cell RNA sequencing provides a high-resolution roadmap for understanding the multicellular compartmentation of specialized metabolism.</title>
        <authorList>
            <person name="Sun S."/>
            <person name="Shen X."/>
            <person name="Li Y."/>
            <person name="Li Y."/>
            <person name="Wang S."/>
            <person name="Li R."/>
            <person name="Zhang H."/>
            <person name="Shen G."/>
            <person name="Guo B."/>
            <person name="Wei J."/>
            <person name="Xu J."/>
            <person name="St-Pierre B."/>
            <person name="Chen S."/>
            <person name="Sun C."/>
        </authorList>
    </citation>
    <scope>NUCLEOTIDE SEQUENCE [LARGE SCALE GENOMIC DNA]</scope>
</reference>
<proteinExistence type="predicted"/>
<sequence length="1021" mass="113249">MEASLSPITSCAAVSSFLYPRCCCVRSLRKEFLGNGHNLRPPGLRSRRKCKNIGFQFQVYPSKRFVLRASLDSQSIVVVVAAVAVSVFTVFYLNYSKRKTNSEEKEMSGKLIHPIFQHIRSMLKWRIEENSQRPADLNSYVPVAEEEELVKEMKQINHGHESIVAEMQLVETSAARGANLATSTSELANVNMVASSVHDFLAMGELGGPSLPPLPLMQSESDAPAYTLDRQTCQKRLEDGGQETGNDSKTQILLIEREQYSASFPEVDLQKGMDVPERSSNEVSKEDEQSCYNFIYRDNLRQDLYTFYEPLKANVNNLGALPSITSFQENGRPSPFKSFTADAAKVFVRSELLHHTESREGERDLAHYQGDSFNGRKDMEKGKEVPANKETKTFHQHRPTDSFPSHNLKRKQIHHLSHQFGAYNRLLKDGRLGDCIDLLEDMENKGLLDMNKVYHAGFFRACKSQKAVKEAFRFTKLIQNPTLSTFNMLMSVCASSQDAEGAFQVLQLVQDAGLKVDCKLYTTLISTCAKSGKVDTMFEVFHEMVNAGVEPNNHTYGALIDGCAKAGQVAKAFGAYGIMRSKNVKPDRVVFNALITACGESGAVDRAFDVLAEMRAEVHPIDPDHVTVGALMKACAKAGQVDRAREVYKMIDEYGIRGTPEVYTIAVNCCSQTGDWEFACSIYNDMTSKGVSPDEMFISAWIDVAGHAGNLDAAFEIIQAARKEGIHAGIIAYSSLMGACCNARDWQKALQLYEDVKEMNMKLTVSMMNALLTALCDVDQLQKATNILFELKKQGVRPNTITYSILLVASEKMDDLEVGLMLLSQAKKDGVAPNLVMCRCIIGMCLRRFQKACIVGDPVLSLTPGRLQLDNQWTSFALRIYREAIAAGLAPTAEELSQVLGCLKLPHDVNLRDRLVENLGVSTNPSKGSNICSLVDGFGEYDPRAFSLLEEAASLGIVPAVSLKQSPIIVDVRNLQVHTAEVYLLTVLKGLKHRLAGGIGFSFCLCCFIYILYAFTMKVKR</sequence>
<comment type="caution">
    <text evidence="1">The sequence shown here is derived from an EMBL/GenBank/DDBJ whole genome shotgun (WGS) entry which is preliminary data.</text>
</comment>
<evidence type="ECO:0000313" key="1">
    <source>
        <dbReference type="EMBL" id="KAI5673270.1"/>
    </source>
</evidence>
<keyword evidence="2" id="KW-1185">Reference proteome</keyword>
<dbReference type="EMBL" id="CM044703">
    <property type="protein sequence ID" value="KAI5673270.1"/>
    <property type="molecule type" value="Genomic_DNA"/>
</dbReference>
<protein>
    <submittedName>
        <fullName evidence="1">Uncharacterized protein</fullName>
    </submittedName>
</protein>
<gene>
    <name evidence="1" type="ORF">M9H77_13634</name>
</gene>